<evidence type="ECO:0000313" key="1">
    <source>
        <dbReference type="EMBL" id="RKF24636.1"/>
    </source>
</evidence>
<reference evidence="1 2" key="1">
    <citation type="journal article" date="2018" name="Int. J. Syst. Evol. Microbiol.">
        <title>Micromonospora globbae sp. nov., an endophytic actinomycete isolated from roots of Globba winitii C. H. Wright.</title>
        <authorList>
            <person name="Kuncharoen N."/>
            <person name="Pittayakhajonwut P."/>
            <person name="Tanasupawat S."/>
        </authorList>
    </citation>
    <scope>NUCLEOTIDE SEQUENCE [LARGE SCALE GENOMIC DNA]</scope>
    <source>
        <strain evidence="1 2">WPS1-2</strain>
    </source>
</reference>
<organism evidence="1 2">
    <name type="scientific">Micromonospora globbae</name>
    <dbReference type="NCBI Taxonomy" id="1894969"/>
    <lineage>
        <taxon>Bacteria</taxon>
        <taxon>Bacillati</taxon>
        <taxon>Actinomycetota</taxon>
        <taxon>Actinomycetes</taxon>
        <taxon>Micromonosporales</taxon>
        <taxon>Micromonosporaceae</taxon>
        <taxon>Micromonospora</taxon>
    </lineage>
</organism>
<proteinExistence type="predicted"/>
<name>A0A420EV66_9ACTN</name>
<sequence length="89" mass="9905">MTEMDARGFLAERFGWLEVMAVPHPGRRGSDIVIRLDGTYNVDPAHLEDIRAHWAERLSGVLVREGITSREAATAIQEESRRAAEDASS</sequence>
<dbReference type="RefSeq" id="WP_120331003.1">
    <property type="nucleotide sequence ID" value="NZ_RAQQ01000021.1"/>
</dbReference>
<comment type="caution">
    <text evidence="1">The sequence shown here is derived from an EMBL/GenBank/DDBJ whole genome shotgun (WGS) entry which is preliminary data.</text>
</comment>
<dbReference type="AlphaFoldDB" id="A0A420EV66"/>
<gene>
    <name evidence="1" type="ORF">D7I43_24970</name>
</gene>
<evidence type="ECO:0000313" key="2">
    <source>
        <dbReference type="Proteomes" id="UP000285744"/>
    </source>
</evidence>
<dbReference type="EMBL" id="RAQQ01000021">
    <property type="protein sequence ID" value="RKF24636.1"/>
    <property type="molecule type" value="Genomic_DNA"/>
</dbReference>
<accession>A0A420EV66</accession>
<dbReference type="Proteomes" id="UP000285744">
    <property type="component" value="Unassembled WGS sequence"/>
</dbReference>
<protein>
    <submittedName>
        <fullName evidence="1">Uncharacterized protein</fullName>
    </submittedName>
</protein>